<keyword evidence="2" id="KW-1185">Reference proteome</keyword>
<evidence type="ECO:0000313" key="1">
    <source>
        <dbReference type="EMBL" id="CAH3162400.1"/>
    </source>
</evidence>
<proteinExistence type="predicted"/>
<reference evidence="1 2" key="1">
    <citation type="submission" date="2022-05" db="EMBL/GenBank/DDBJ databases">
        <authorList>
            <consortium name="Genoscope - CEA"/>
            <person name="William W."/>
        </authorList>
    </citation>
    <scope>NUCLEOTIDE SEQUENCE [LARGE SCALE GENOMIC DNA]</scope>
</reference>
<gene>
    <name evidence="1" type="ORF">PLOB_00005277</name>
</gene>
<name>A0ABN8QDD7_9CNID</name>
<protein>
    <submittedName>
        <fullName evidence="1">Uncharacterized protein</fullName>
    </submittedName>
</protein>
<organism evidence="1 2">
    <name type="scientific">Porites lobata</name>
    <dbReference type="NCBI Taxonomy" id="104759"/>
    <lineage>
        <taxon>Eukaryota</taxon>
        <taxon>Metazoa</taxon>
        <taxon>Cnidaria</taxon>
        <taxon>Anthozoa</taxon>
        <taxon>Hexacorallia</taxon>
        <taxon>Scleractinia</taxon>
        <taxon>Fungiina</taxon>
        <taxon>Poritidae</taxon>
        <taxon>Porites</taxon>
    </lineage>
</organism>
<comment type="caution">
    <text evidence="1">The sequence shown here is derived from an EMBL/GenBank/DDBJ whole genome shotgun (WGS) entry which is preliminary data.</text>
</comment>
<dbReference type="Proteomes" id="UP001159405">
    <property type="component" value="Unassembled WGS sequence"/>
</dbReference>
<accession>A0ABN8QDD7</accession>
<dbReference type="EMBL" id="CALNXK010000123">
    <property type="protein sequence ID" value="CAH3162400.1"/>
    <property type="molecule type" value="Genomic_DNA"/>
</dbReference>
<sequence length="110" mass="12370">ENIGITAVPSIHAKALTKQPFVTESAKFHLYFLKTLKNAKRRMQSFMSSKTPCTSMWCGEIYVESLPCEPEEENITSQAASQDALVSLTPVEKKESDTVTELYESVRGFY</sequence>
<feature type="non-terminal residue" evidence="1">
    <location>
        <position position="1"/>
    </location>
</feature>
<evidence type="ECO:0000313" key="2">
    <source>
        <dbReference type="Proteomes" id="UP001159405"/>
    </source>
</evidence>